<comment type="caution">
    <text evidence="1">The sequence shown here is derived from an EMBL/GenBank/DDBJ whole genome shotgun (WGS) entry which is preliminary data.</text>
</comment>
<gene>
    <name evidence="1" type="ORF">BO83DRAFT_453361</name>
</gene>
<sequence length="147" mass="16318">MSSLRLVSLSGVMNITDDEWLLPHEYATRMRSFPPVILAAPDRYTGYQSWVERMGGEIRVELYVTFSLTPGDQSVKVNYETKLFEGISENTDDLDGQHIGSTIIDKDGAGEIKFTVKNTDEGGDKADIRMYVVNARFDQGASGPPAH</sequence>
<reference evidence="1" key="1">
    <citation type="submission" date="2016-12" db="EMBL/GenBank/DDBJ databases">
        <title>The genomes of Aspergillus section Nigri reveals drivers in fungal speciation.</title>
        <authorList>
            <consortium name="DOE Joint Genome Institute"/>
            <person name="Vesth T.C."/>
            <person name="Nybo J."/>
            <person name="Theobald S."/>
            <person name="Brandl J."/>
            <person name="Frisvad J.C."/>
            <person name="Nielsen K.F."/>
            <person name="Lyhne E.K."/>
            <person name="Kogle M.E."/>
            <person name="Kuo A."/>
            <person name="Riley R."/>
            <person name="Clum A."/>
            <person name="Nolan M."/>
            <person name="Lipzen A."/>
            <person name="Salamov A."/>
            <person name="Henrissat B."/>
            <person name="Wiebenga A."/>
            <person name="De vries R.P."/>
            <person name="Grigoriev I.V."/>
            <person name="Mortensen U.H."/>
            <person name="Andersen M.R."/>
            <person name="Baker S.E."/>
        </authorList>
    </citation>
    <scope>NUCLEOTIDE SEQUENCE</scope>
    <source>
        <strain evidence="1">CBS 122712</strain>
    </source>
</reference>
<evidence type="ECO:0000313" key="2">
    <source>
        <dbReference type="Proteomes" id="UP000246171"/>
    </source>
</evidence>
<protein>
    <submittedName>
        <fullName evidence="1">Uncharacterized protein</fullName>
    </submittedName>
</protein>
<dbReference type="RefSeq" id="XP_025384297.1">
    <property type="nucleotide sequence ID" value="XM_025536908.1"/>
</dbReference>
<dbReference type="OrthoDB" id="4570724at2759"/>
<dbReference type="AlphaFoldDB" id="A0A317UU00"/>
<evidence type="ECO:0000313" key="1">
    <source>
        <dbReference type="EMBL" id="PWY65065.1"/>
    </source>
</evidence>
<name>A0A317UU00_ASPEC</name>
<keyword evidence="2" id="KW-1185">Reference proteome</keyword>
<proteinExistence type="predicted"/>
<organism evidence="1 2">
    <name type="scientific">Aspergillus eucalypticola (strain CBS 122712 / IBT 29274)</name>
    <dbReference type="NCBI Taxonomy" id="1448314"/>
    <lineage>
        <taxon>Eukaryota</taxon>
        <taxon>Fungi</taxon>
        <taxon>Dikarya</taxon>
        <taxon>Ascomycota</taxon>
        <taxon>Pezizomycotina</taxon>
        <taxon>Eurotiomycetes</taxon>
        <taxon>Eurotiomycetidae</taxon>
        <taxon>Eurotiales</taxon>
        <taxon>Aspergillaceae</taxon>
        <taxon>Aspergillus</taxon>
        <taxon>Aspergillus subgen. Circumdati</taxon>
    </lineage>
</organism>
<dbReference type="Proteomes" id="UP000246171">
    <property type="component" value="Unassembled WGS sequence"/>
</dbReference>
<dbReference type="EMBL" id="MSFU01000028">
    <property type="protein sequence ID" value="PWY65065.1"/>
    <property type="molecule type" value="Genomic_DNA"/>
</dbReference>
<dbReference type="GeneID" id="37058870"/>
<accession>A0A317UU00</accession>
<dbReference type="VEuPathDB" id="FungiDB:BO83DRAFT_453361"/>